<protein>
    <submittedName>
        <fullName evidence="1">Uncharacterized protein</fullName>
    </submittedName>
</protein>
<dbReference type="AlphaFoldDB" id="A0A505DJ44"/>
<dbReference type="OrthoDB" id="6636929at2"/>
<reference evidence="1 2" key="1">
    <citation type="submission" date="2019-06" db="EMBL/GenBank/DDBJ databases">
        <title>Streptomyces sporangiiformans sp. nov., a novel actinomycete isolated from soil in Mount Song.</title>
        <authorList>
            <person name="Han L."/>
        </authorList>
    </citation>
    <scope>NUCLEOTIDE SEQUENCE [LARGE SCALE GENOMIC DNA]</scope>
    <source>
        <strain evidence="1 2">NEAU-SSA 1</strain>
    </source>
</reference>
<dbReference type="SUPFAM" id="SSF50998">
    <property type="entry name" value="Quinoprotein alcohol dehydrogenase-like"/>
    <property type="match status" value="1"/>
</dbReference>
<dbReference type="RefSeq" id="WP_119104841.1">
    <property type="nucleotide sequence ID" value="NZ_QXMJ01000286.1"/>
</dbReference>
<accession>A0A505DJ44</accession>
<organism evidence="1 2">
    <name type="scientific">Streptomyces sporangiiformans</name>
    <dbReference type="NCBI Taxonomy" id="2315329"/>
    <lineage>
        <taxon>Bacteria</taxon>
        <taxon>Bacillati</taxon>
        <taxon>Actinomycetota</taxon>
        <taxon>Actinomycetes</taxon>
        <taxon>Kitasatosporales</taxon>
        <taxon>Streptomycetaceae</taxon>
        <taxon>Streptomyces</taxon>
    </lineage>
</organism>
<keyword evidence="2" id="KW-1185">Reference proteome</keyword>
<gene>
    <name evidence="1" type="ORF">FGD71_036545</name>
</gene>
<evidence type="ECO:0000313" key="1">
    <source>
        <dbReference type="EMBL" id="TPQ17421.1"/>
    </source>
</evidence>
<dbReference type="EMBL" id="VCHX02000286">
    <property type="protein sequence ID" value="TPQ17421.1"/>
    <property type="molecule type" value="Genomic_DNA"/>
</dbReference>
<sequence>MPTDAPAIRLTPHARLPRPYRDLHVLHSTVDAYGRAHWLLTERPPGRPPGRRVRKPYDAVAVTVEDGRSYETRLSALQAHHPVFDALPDGGFVVADARSRRSEEHVQVFDVLGRSSWTFRVGDAIQDLLVDENGDIWVGYFDEGVYGDDELSHPGLRRWSSTGDPLWEYGIGPDHGEISDCYALNVDGRAAWACPYQDFPLLEIRDGRVVRTRRNPVHGASAFALHAGRVVFYGPHGDDRNQLVDCRLTWNAVEPVTHTRLVRPDGTDIGVRDVVCRGPRIYVLEDPYTEWGVLDVRTTWAS</sequence>
<comment type="caution">
    <text evidence="1">The sequence shown here is derived from an EMBL/GenBank/DDBJ whole genome shotgun (WGS) entry which is preliminary data.</text>
</comment>
<proteinExistence type="predicted"/>
<dbReference type="Proteomes" id="UP000317378">
    <property type="component" value="Unassembled WGS sequence"/>
</dbReference>
<dbReference type="InterPro" id="IPR011047">
    <property type="entry name" value="Quinoprotein_ADH-like_sf"/>
</dbReference>
<name>A0A505DJ44_9ACTN</name>
<evidence type="ECO:0000313" key="2">
    <source>
        <dbReference type="Proteomes" id="UP000317378"/>
    </source>
</evidence>